<protein>
    <submittedName>
        <fullName evidence="3">Aldo/keto reductase</fullName>
    </submittedName>
</protein>
<dbReference type="InterPro" id="IPR020471">
    <property type="entry name" value="AKR"/>
</dbReference>
<dbReference type="Pfam" id="PF00248">
    <property type="entry name" value="Aldo_ket_red"/>
    <property type="match status" value="1"/>
</dbReference>
<evidence type="ECO:0000259" key="2">
    <source>
        <dbReference type="Pfam" id="PF00248"/>
    </source>
</evidence>
<dbReference type="PANTHER" id="PTHR43625">
    <property type="entry name" value="AFLATOXIN B1 ALDEHYDE REDUCTASE"/>
    <property type="match status" value="1"/>
</dbReference>
<dbReference type="RefSeq" id="WP_331786777.1">
    <property type="nucleotide sequence ID" value="NZ_JAVFKM010000005.1"/>
</dbReference>
<dbReference type="PANTHER" id="PTHR43625:SF40">
    <property type="entry name" value="ALDO-KETO REDUCTASE YAKC [NADP(+)]"/>
    <property type="match status" value="1"/>
</dbReference>
<evidence type="ECO:0000256" key="1">
    <source>
        <dbReference type="ARBA" id="ARBA00023002"/>
    </source>
</evidence>
<keyword evidence="1" id="KW-0560">Oxidoreductase</keyword>
<accession>A0ABU7WRZ1</accession>
<organism evidence="3 4">
    <name type="scientific">Streptomyces chrestomyceticus</name>
    <dbReference type="NCBI Taxonomy" id="68185"/>
    <lineage>
        <taxon>Bacteria</taxon>
        <taxon>Bacillati</taxon>
        <taxon>Actinomycetota</taxon>
        <taxon>Actinomycetes</taxon>
        <taxon>Kitasatosporales</taxon>
        <taxon>Streptomycetaceae</taxon>
        <taxon>Streptomyces</taxon>
    </lineage>
</organism>
<dbReference type="InterPro" id="IPR050791">
    <property type="entry name" value="Aldo-Keto_reductase"/>
</dbReference>
<reference evidence="3 4" key="1">
    <citation type="submission" date="2023-08" db="EMBL/GenBank/DDBJ databases">
        <authorList>
            <person name="Sharma P."/>
            <person name="Verma V."/>
            <person name="Mohan M.K."/>
            <person name="Dubey A.K."/>
        </authorList>
    </citation>
    <scope>NUCLEOTIDE SEQUENCE [LARGE SCALE GENOMIC DNA]</scope>
    <source>
        <strain evidence="3 4">ADP4</strain>
    </source>
</reference>
<dbReference type="Gene3D" id="3.20.20.100">
    <property type="entry name" value="NADP-dependent oxidoreductase domain"/>
    <property type="match status" value="1"/>
</dbReference>
<sequence>MRHTPLGALQVSAQGLGCMSMSEYYGRSDWDRALLTVRRALDLGVTLLDTADIYGAGHNEVLLGRAIADRREDVVVATKFGIDRSAGDHRRRVRGEPDYVRRCCDASLLRLGVEHIDLYYLHRPPQDVELAETVGAMAELVAAGKVRHLGLCEVDADQLRQAHAVHPIAAVQSEYSLWSRGVEAVVPAMAELGVGLVPYAPLGRGFLTGKVDPGSLRENDSRRTHPRFQGDHAATNRRLAETVGTLAAQMGITGAQLALAWVYARSRQLGISAAPIPGTSSPEHVAENVAALTVPLDDTVLARLDPLAREVSGERHGALQAVRPLAEL</sequence>
<name>A0ABU7WRZ1_9ACTN</name>
<dbReference type="InterPro" id="IPR036812">
    <property type="entry name" value="NAD(P)_OxRdtase_dom_sf"/>
</dbReference>
<gene>
    <name evidence="3" type="ORF">RB636_13940</name>
</gene>
<dbReference type="PRINTS" id="PR00069">
    <property type="entry name" value="ALDKETRDTASE"/>
</dbReference>
<dbReference type="SUPFAM" id="SSF51430">
    <property type="entry name" value="NAD(P)-linked oxidoreductase"/>
    <property type="match status" value="1"/>
</dbReference>
<proteinExistence type="predicted"/>
<keyword evidence="4" id="KW-1185">Reference proteome</keyword>
<evidence type="ECO:0000313" key="3">
    <source>
        <dbReference type="EMBL" id="MEF3114280.1"/>
    </source>
</evidence>
<dbReference type="EMBL" id="JAVFKM010000005">
    <property type="protein sequence ID" value="MEF3114280.1"/>
    <property type="molecule type" value="Genomic_DNA"/>
</dbReference>
<feature type="domain" description="NADP-dependent oxidoreductase" evidence="2">
    <location>
        <begin position="15"/>
        <end position="307"/>
    </location>
</feature>
<comment type="caution">
    <text evidence="3">The sequence shown here is derived from an EMBL/GenBank/DDBJ whole genome shotgun (WGS) entry which is preliminary data.</text>
</comment>
<dbReference type="Proteomes" id="UP001348265">
    <property type="component" value="Unassembled WGS sequence"/>
</dbReference>
<evidence type="ECO:0000313" key="4">
    <source>
        <dbReference type="Proteomes" id="UP001348265"/>
    </source>
</evidence>
<dbReference type="InterPro" id="IPR023210">
    <property type="entry name" value="NADP_OxRdtase_dom"/>
</dbReference>